<protein>
    <recommendedName>
        <fullName evidence="5">Glycosyltransferase 2-like domain-containing protein</fullName>
    </recommendedName>
</protein>
<evidence type="ECO:0000256" key="1">
    <source>
        <dbReference type="ARBA" id="ARBA00006739"/>
    </source>
</evidence>
<dbReference type="SUPFAM" id="SSF52540">
    <property type="entry name" value="P-loop containing nucleoside triphosphate hydrolases"/>
    <property type="match status" value="1"/>
</dbReference>
<dbReference type="InterPro" id="IPR027417">
    <property type="entry name" value="P-loop_NTPase"/>
</dbReference>
<evidence type="ECO:0000256" key="4">
    <source>
        <dbReference type="SAM" id="Phobius"/>
    </source>
</evidence>
<dbReference type="Proteomes" id="UP001190700">
    <property type="component" value="Unassembled WGS sequence"/>
</dbReference>
<feature type="domain" description="Glycosyltransferase 2-like" evidence="5">
    <location>
        <begin position="522"/>
        <end position="636"/>
    </location>
</feature>
<accession>A0AAE0CGT7</accession>
<dbReference type="GO" id="GO:0016757">
    <property type="term" value="F:glycosyltransferase activity"/>
    <property type="evidence" value="ECO:0007669"/>
    <property type="project" value="UniProtKB-KW"/>
</dbReference>
<comment type="caution">
    <text evidence="6">The sequence shown here is derived from an EMBL/GenBank/DDBJ whole genome shotgun (WGS) entry which is preliminary data.</text>
</comment>
<dbReference type="AlphaFoldDB" id="A0AAE0CGT7"/>
<dbReference type="Pfam" id="PF00535">
    <property type="entry name" value="Glycos_transf_2"/>
    <property type="match status" value="1"/>
</dbReference>
<gene>
    <name evidence="6" type="ORF">CYMTET_37177</name>
</gene>
<dbReference type="InterPro" id="IPR001173">
    <property type="entry name" value="Glyco_trans_2-like"/>
</dbReference>
<keyword evidence="7" id="KW-1185">Reference proteome</keyword>
<proteinExistence type="inferred from homology"/>
<keyword evidence="2" id="KW-0328">Glycosyltransferase</keyword>
<dbReference type="Pfam" id="PF13469">
    <property type="entry name" value="Sulfotransfer_3"/>
    <property type="match status" value="1"/>
</dbReference>
<dbReference type="Gene3D" id="3.40.50.300">
    <property type="entry name" value="P-loop containing nucleotide triphosphate hydrolases"/>
    <property type="match status" value="1"/>
</dbReference>
<evidence type="ECO:0000256" key="3">
    <source>
        <dbReference type="ARBA" id="ARBA00022679"/>
    </source>
</evidence>
<dbReference type="SUPFAM" id="SSF53448">
    <property type="entry name" value="Nucleotide-diphospho-sugar transferases"/>
    <property type="match status" value="1"/>
</dbReference>
<dbReference type="Gene3D" id="3.90.550.10">
    <property type="entry name" value="Spore Coat Polysaccharide Biosynthesis Protein SpsA, Chain A"/>
    <property type="match status" value="1"/>
</dbReference>
<comment type="similarity">
    <text evidence="1">Belongs to the glycosyltransferase 2 family.</text>
</comment>
<dbReference type="CDD" id="cd00761">
    <property type="entry name" value="Glyco_tranf_GTA_type"/>
    <property type="match status" value="1"/>
</dbReference>
<dbReference type="PANTHER" id="PTHR43179:SF12">
    <property type="entry name" value="GALACTOFURANOSYLTRANSFERASE GLFT2"/>
    <property type="match status" value="1"/>
</dbReference>
<keyword evidence="4" id="KW-1133">Transmembrane helix</keyword>
<evidence type="ECO:0000313" key="6">
    <source>
        <dbReference type="EMBL" id="KAK3253572.1"/>
    </source>
</evidence>
<feature type="transmembrane region" description="Helical" evidence="4">
    <location>
        <begin position="815"/>
        <end position="835"/>
    </location>
</feature>
<keyword evidence="3" id="KW-0808">Transferase</keyword>
<organism evidence="6 7">
    <name type="scientific">Cymbomonas tetramitiformis</name>
    <dbReference type="NCBI Taxonomy" id="36881"/>
    <lineage>
        <taxon>Eukaryota</taxon>
        <taxon>Viridiplantae</taxon>
        <taxon>Chlorophyta</taxon>
        <taxon>Pyramimonadophyceae</taxon>
        <taxon>Pyramimonadales</taxon>
        <taxon>Pyramimonadaceae</taxon>
        <taxon>Cymbomonas</taxon>
    </lineage>
</organism>
<keyword evidence="4" id="KW-0472">Membrane</keyword>
<reference evidence="6 7" key="1">
    <citation type="journal article" date="2015" name="Genome Biol. Evol.">
        <title>Comparative Genomics of a Bacterivorous Green Alga Reveals Evolutionary Causalities and Consequences of Phago-Mixotrophic Mode of Nutrition.</title>
        <authorList>
            <person name="Burns J.A."/>
            <person name="Paasch A."/>
            <person name="Narechania A."/>
            <person name="Kim E."/>
        </authorList>
    </citation>
    <scope>NUCLEOTIDE SEQUENCE [LARGE SCALE GENOMIC DNA]</scope>
    <source>
        <strain evidence="6 7">PLY_AMNH</strain>
    </source>
</reference>
<evidence type="ECO:0000256" key="2">
    <source>
        <dbReference type="ARBA" id="ARBA00022676"/>
    </source>
</evidence>
<keyword evidence="4" id="KW-0812">Transmembrane</keyword>
<evidence type="ECO:0000313" key="7">
    <source>
        <dbReference type="Proteomes" id="UP001190700"/>
    </source>
</evidence>
<dbReference type="EMBL" id="LGRX02024752">
    <property type="protein sequence ID" value="KAK3253572.1"/>
    <property type="molecule type" value="Genomic_DNA"/>
</dbReference>
<dbReference type="InterPro" id="IPR029044">
    <property type="entry name" value="Nucleotide-diphossugar_trans"/>
</dbReference>
<sequence>MHSEIFNENGVHTYYKELLQDGKWDYEARDVFPERFLQEMFEGYRKLPGRFKTPSQCKAVGFKSFPNHYLENGEPSALLQDIYSKFMSDPSMKKIVLMRENVIAVHVSAIRSYTTGMYMTSNYDHIPVTVDVARLQQFVDATRDTYQAYRERLQEQRACFIRYEDLVADRGGTMVKILRYLGVNYDVIPEALEECIPQSSSNTNGLVQAIQNYSEVEFAYRHTALAVFLPRDPTPSFGGIELNDHTRDVGVEAATFCSEKRFPRAGAGRFTERWSLLIPVCQGHSSRAACLERLREFHRSLLKTTTIQDRQRMTLVFGVDKGDPLYDCDYQGQVLRDIFVDLNVVVKVLVGLKGKICHIWRELAKCAFEHHNADYTVLLGDDIVLQSVDWTTRVEESFGTIADECRLPFGAACVAFNDTSFIGFPTFPVIHKWHFETFGDILPSQLQNQGGDPFLFELYKRFGAARFELDARLENSLGGQFPSARYRKDRVRFENDILTQWLSRLHKALLPSCPKRVPCLDVVVPTFRCDLAQLRRITALRASVPVAVSFWIIQDNPDSPLRQQIKNMQQVSQNYQVNVREHATNRGASAARNYGLGHSYADWVVLIDDDVVPTPHLLDAYLGAIARFPSASVLVGTTHLPAPMNLLTSAIVASDIPGAYTIAERRANPPWGVTANLCVRGRTSRLRFQLQYPKTGGGEDLDFCIRARRHGPIKAVPGARADHPWWSNGEVGAIRHILGWAEGESLCVGSSLLREHVFWTLPNGVELCLVLFALMFVAVPGGVYSMQSAVCMQVIILLMETLWHGNRLRHRVKGVMKATFLMQGCVIVCGAWLIMMQESARFIAHLRQGAWSNLCWRFDWHCGQAPRWVAKSKCAHACRFFTYLVLCMCTLL</sequence>
<feature type="transmembrane region" description="Helical" evidence="4">
    <location>
        <begin position="784"/>
        <end position="803"/>
    </location>
</feature>
<evidence type="ECO:0000259" key="5">
    <source>
        <dbReference type="Pfam" id="PF00535"/>
    </source>
</evidence>
<dbReference type="PANTHER" id="PTHR43179">
    <property type="entry name" value="RHAMNOSYLTRANSFERASE WBBL"/>
    <property type="match status" value="1"/>
</dbReference>
<name>A0AAE0CGT7_9CHLO</name>